<keyword evidence="2" id="KW-1185">Reference proteome</keyword>
<dbReference type="GO" id="GO:0016791">
    <property type="term" value="F:phosphatase activity"/>
    <property type="evidence" value="ECO:0007669"/>
    <property type="project" value="TreeGrafter"/>
</dbReference>
<reference evidence="1 2" key="1">
    <citation type="submission" date="2020-03" db="EMBL/GenBank/DDBJ databases">
        <title>Genomic Encyclopedia of Type Strains, Phase IV (KMG-IV): sequencing the most valuable type-strain genomes for metagenomic binning, comparative biology and taxonomic classification.</title>
        <authorList>
            <person name="Goeker M."/>
        </authorList>
    </citation>
    <scope>NUCLEOTIDE SEQUENCE [LARGE SCALE GENOMIC DNA]</scope>
    <source>
        <strain evidence="1 2">DSM 16846</strain>
    </source>
</reference>
<dbReference type="PANTHER" id="PTHR19288">
    <property type="entry name" value="4-NITROPHENYLPHOSPHATASE-RELATED"/>
    <property type="match status" value="1"/>
</dbReference>
<dbReference type="Gene3D" id="3.40.50.1000">
    <property type="entry name" value="HAD superfamily/HAD-like"/>
    <property type="match status" value="2"/>
</dbReference>
<dbReference type="InterPro" id="IPR006357">
    <property type="entry name" value="HAD-SF_hydro_IIA"/>
</dbReference>
<sequence>MDLNALPDRYRLILCDLWGCVHDGFAIFPGVADVLAAWKQQGRTVLFVTNAPRSADAIRDQLLRLGLDPARNDGIVTAGEAGLAAVRGRPVGFCGTAADLADLTARGLVVADGGFAELACAGLDVGETVEDYAGRLAEWRAADVLMHCLNPDRIVHHMGEVMVCAGALADAYEALGGRVIWYGKPYPAIYQHALKLGGDPDRGAVLAIGDGLQTDMAGAAAFGIDAIFIAGGIHAGEEARFADGWRPISTVPSLGTSTPGGA</sequence>
<accession>A0A7X5Y7B6</accession>
<keyword evidence="1" id="KW-0378">Hydrolase</keyword>
<dbReference type="InterPro" id="IPR023214">
    <property type="entry name" value="HAD_sf"/>
</dbReference>
<dbReference type="GO" id="GO:0005737">
    <property type="term" value="C:cytoplasm"/>
    <property type="evidence" value="ECO:0007669"/>
    <property type="project" value="TreeGrafter"/>
</dbReference>
<dbReference type="Pfam" id="PF13242">
    <property type="entry name" value="Hydrolase_like"/>
    <property type="match status" value="1"/>
</dbReference>
<dbReference type="Proteomes" id="UP000558192">
    <property type="component" value="Unassembled WGS sequence"/>
</dbReference>
<evidence type="ECO:0000313" key="2">
    <source>
        <dbReference type="Proteomes" id="UP000558192"/>
    </source>
</evidence>
<evidence type="ECO:0000313" key="1">
    <source>
        <dbReference type="EMBL" id="NJC06135.1"/>
    </source>
</evidence>
<protein>
    <submittedName>
        <fullName evidence="1">HAD superfamily hydrolase (TIGR01450 family)</fullName>
    </submittedName>
</protein>
<dbReference type="Pfam" id="PF13344">
    <property type="entry name" value="Hydrolase_6"/>
    <property type="match status" value="1"/>
</dbReference>
<proteinExistence type="predicted"/>
<dbReference type="RefSeq" id="WP_168069130.1">
    <property type="nucleotide sequence ID" value="NZ_JAATJC010000001.1"/>
</dbReference>
<gene>
    <name evidence="1" type="ORF">GGQ97_001928</name>
</gene>
<dbReference type="SUPFAM" id="SSF56784">
    <property type="entry name" value="HAD-like"/>
    <property type="match status" value="1"/>
</dbReference>
<dbReference type="AlphaFoldDB" id="A0A7X5Y7B6"/>
<comment type="caution">
    <text evidence="1">The sequence shown here is derived from an EMBL/GenBank/DDBJ whole genome shotgun (WGS) entry which is preliminary data.</text>
</comment>
<dbReference type="InterPro" id="IPR036412">
    <property type="entry name" value="HAD-like_sf"/>
</dbReference>
<name>A0A7X5Y7B6_9SPHN</name>
<organism evidence="1 2">
    <name type="scientific">Sphingomonas kaistensis</name>
    <dbReference type="NCBI Taxonomy" id="298708"/>
    <lineage>
        <taxon>Bacteria</taxon>
        <taxon>Pseudomonadati</taxon>
        <taxon>Pseudomonadota</taxon>
        <taxon>Alphaproteobacteria</taxon>
        <taxon>Sphingomonadales</taxon>
        <taxon>Sphingomonadaceae</taxon>
        <taxon>Sphingomonas</taxon>
    </lineage>
</organism>
<dbReference type="PANTHER" id="PTHR19288:SF90">
    <property type="entry name" value="OS08G0542600 PROTEIN"/>
    <property type="match status" value="1"/>
</dbReference>
<dbReference type="EMBL" id="JAATJC010000001">
    <property type="protein sequence ID" value="NJC06135.1"/>
    <property type="molecule type" value="Genomic_DNA"/>
</dbReference>